<dbReference type="GO" id="GO:0052621">
    <property type="term" value="F:diguanylate cyclase activity"/>
    <property type="evidence" value="ECO:0007669"/>
    <property type="project" value="UniProtKB-EC"/>
</dbReference>
<dbReference type="EC" id="2.7.7.65" evidence="1"/>
<evidence type="ECO:0000259" key="4">
    <source>
        <dbReference type="PROSITE" id="PS50110"/>
    </source>
</evidence>
<evidence type="ECO:0000256" key="2">
    <source>
        <dbReference type="ARBA" id="ARBA00034247"/>
    </source>
</evidence>
<dbReference type="NCBIfam" id="TIGR00254">
    <property type="entry name" value="GGDEF"/>
    <property type="match status" value="1"/>
</dbReference>
<evidence type="ECO:0000256" key="1">
    <source>
        <dbReference type="ARBA" id="ARBA00012528"/>
    </source>
</evidence>
<sequence length="642" mass="70805">MTRKEFEDLKQSGQLPSPAGVGMKILTLTQKDDCSIDDLQGILQADPALTGRILKLASSVGVAGSQPVRSVKEATMRLGLRTVTSVALGFSLVSSSRIGQCDRFDYDEYWARSLVRALAGQEISERTGRAVAAEAFTCALLGLVGQLALASCHPDDYAQLLDELEEDPTLDRCARESELFGIDHLEVTDCLMAEWGLPDSFGEVSMALGREGGDEALEGYSRELYEVLADARIIADYAMKGAQADAESLAGMGQLENRLAIYDVSLGELCKLVMGQWIEWGEQLSLETSSYANAVRTDRNWEDDAKRSASPMDRTVQHGADVLVVDDDPVALKLLAKLLQDEGHRVMLARDGKEALAITLKKRPQVVISDWFMPKLDGIELTRTLRRTSWGKRIYLLLLTGNDREDRLLTAFDAGVDDYVAKPFKPKLLMARLRAGVRMVKLQEQVELDQEIQRKNSVQMTRMNRQLKEAANTDFLTGLPNRRHAMAHMDRAWKHALATGTTLSVLMIDIDKFKSVNDTYGHDVGDVVLKETARVIKGAVRRNDMAARMGGEEFLVIAPGADLDEARMVGERIRMRVESSHIKFGDFDRNVTISVGVATMDPSIGDIDHLIRLADEAVYVSKSSGRNQVSATSHGSQQAKSA</sequence>
<reference evidence="7 8" key="1">
    <citation type="submission" date="2019-02" db="EMBL/GenBank/DDBJ databases">
        <title>Deep-cultivation of Planctomycetes and their phenomic and genomic characterization uncovers novel biology.</title>
        <authorList>
            <person name="Wiegand S."/>
            <person name="Jogler M."/>
            <person name="Boedeker C."/>
            <person name="Pinto D."/>
            <person name="Vollmers J."/>
            <person name="Rivas-Marin E."/>
            <person name="Kohn T."/>
            <person name="Peeters S.H."/>
            <person name="Heuer A."/>
            <person name="Rast P."/>
            <person name="Oberbeckmann S."/>
            <person name="Bunk B."/>
            <person name="Jeske O."/>
            <person name="Meyerdierks A."/>
            <person name="Storesund J.E."/>
            <person name="Kallscheuer N."/>
            <person name="Luecker S."/>
            <person name="Lage O.M."/>
            <person name="Pohl T."/>
            <person name="Merkel B.J."/>
            <person name="Hornburger P."/>
            <person name="Mueller R.-W."/>
            <person name="Bruemmer F."/>
            <person name="Labrenz M."/>
            <person name="Spormann A.M."/>
            <person name="Op den Camp H."/>
            <person name="Overmann J."/>
            <person name="Amann R."/>
            <person name="Jetten M.S.M."/>
            <person name="Mascher T."/>
            <person name="Medema M.H."/>
            <person name="Devos D.P."/>
            <person name="Kaster A.-K."/>
            <person name="Ovreas L."/>
            <person name="Rohde M."/>
            <person name="Galperin M.Y."/>
            <person name="Jogler C."/>
        </authorList>
    </citation>
    <scope>NUCLEOTIDE SEQUENCE [LARGE SCALE GENOMIC DNA]</scope>
    <source>
        <strain evidence="7 8">Pla163</strain>
    </source>
</reference>
<feature type="domain" description="HDOD" evidence="6">
    <location>
        <begin position="15"/>
        <end position="211"/>
    </location>
</feature>
<dbReference type="PANTHER" id="PTHR45138:SF9">
    <property type="entry name" value="DIGUANYLATE CYCLASE DGCM-RELATED"/>
    <property type="match status" value="1"/>
</dbReference>
<dbReference type="InterPro" id="IPR013976">
    <property type="entry name" value="HDOD"/>
</dbReference>
<dbReference type="InterPro" id="IPR000160">
    <property type="entry name" value="GGDEF_dom"/>
</dbReference>
<comment type="catalytic activity">
    <reaction evidence="2">
        <text>2 GTP = 3',3'-c-di-GMP + 2 diphosphate</text>
        <dbReference type="Rhea" id="RHEA:24898"/>
        <dbReference type="ChEBI" id="CHEBI:33019"/>
        <dbReference type="ChEBI" id="CHEBI:37565"/>
        <dbReference type="ChEBI" id="CHEBI:58805"/>
        <dbReference type="EC" id="2.7.7.65"/>
    </reaction>
</comment>
<dbReference type="EMBL" id="CP036290">
    <property type="protein sequence ID" value="QDU86184.1"/>
    <property type="molecule type" value="Genomic_DNA"/>
</dbReference>
<dbReference type="CDD" id="cd01949">
    <property type="entry name" value="GGDEF"/>
    <property type="match status" value="1"/>
</dbReference>
<dbReference type="Gene3D" id="1.10.3210.10">
    <property type="entry name" value="Hypothetical protein af1432"/>
    <property type="match status" value="1"/>
</dbReference>
<dbReference type="Proteomes" id="UP000319342">
    <property type="component" value="Chromosome"/>
</dbReference>
<keyword evidence="3" id="KW-0597">Phosphoprotein</keyword>
<accession>A0A518D403</accession>
<dbReference type="InterPro" id="IPR050469">
    <property type="entry name" value="Diguanylate_Cyclase"/>
</dbReference>
<dbReference type="RefSeq" id="WP_419186043.1">
    <property type="nucleotide sequence ID" value="NZ_CP036290.1"/>
</dbReference>
<feature type="modified residue" description="4-aspartylphosphate" evidence="3">
    <location>
        <position position="370"/>
    </location>
</feature>
<dbReference type="InterPro" id="IPR043128">
    <property type="entry name" value="Rev_trsase/Diguanyl_cyclase"/>
</dbReference>
<keyword evidence="8" id="KW-1185">Reference proteome</keyword>
<evidence type="ECO:0000313" key="7">
    <source>
        <dbReference type="EMBL" id="QDU86184.1"/>
    </source>
</evidence>
<feature type="domain" description="GGDEF" evidence="5">
    <location>
        <begin position="501"/>
        <end position="634"/>
    </location>
</feature>
<dbReference type="CDD" id="cd17574">
    <property type="entry name" value="REC_OmpR"/>
    <property type="match status" value="1"/>
</dbReference>
<dbReference type="SMART" id="SM00267">
    <property type="entry name" value="GGDEF"/>
    <property type="match status" value="1"/>
</dbReference>
<dbReference type="GO" id="GO:0000160">
    <property type="term" value="P:phosphorelay signal transduction system"/>
    <property type="evidence" value="ECO:0007669"/>
    <property type="project" value="InterPro"/>
</dbReference>
<dbReference type="Pfam" id="PF00072">
    <property type="entry name" value="Response_reg"/>
    <property type="match status" value="1"/>
</dbReference>
<dbReference type="Gene3D" id="3.30.70.270">
    <property type="match status" value="1"/>
</dbReference>
<feature type="domain" description="Response regulatory" evidence="4">
    <location>
        <begin position="321"/>
        <end position="437"/>
    </location>
</feature>
<dbReference type="PROSITE" id="PS50887">
    <property type="entry name" value="GGDEF"/>
    <property type="match status" value="1"/>
</dbReference>
<dbReference type="InterPro" id="IPR029787">
    <property type="entry name" value="Nucleotide_cyclase"/>
</dbReference>
<dbReference type="GO" id="GO:1902201">
    <property type="term" value="P:negative regulation of bacterial-type flagellum-dependent cell motility"/>
    <property type="evidence" value="ECO:0007669"/>
    <property type="project" value="TreeGrafter"/>
</dbReference>
<dbReference type="PROSITE" id="PS51833">
    <property type="entry name" value="HDOD"/>
    <property type="match status" value="1"/>
</dbReference>
<dbReference type="AlphaFoldDB" id="A0A518D403"/>
<evidence type="ECO:0000256" key="3">
    <source>
        <dbReference type="PROSITE-ProRule" id="PRU00169"/>
    </source>
</evidence>
<organism evidence="7 8">
    <name type="scientific">Rohdeia mirabilis</name>
    <dbReference type="NCBI Taxonomy" id="2528008"/>
    <lineage>
        <taxon>Bacteria</taxon>
        <taxon>Pseudomonadati</taxon>
        <taxon>Planctomycetota</taxon>
        <taxon>Planctomycetia</taxon>
        <taxon>Planctomycetia incertae sedis</taxon>
        <taxon>Rohdeia</taxon>
    </lineage>
</organism>
<dbReference type="GO" id="GO:0005886">
    <property type="term" value="C:plasma membrane"/>
    <property type="evidence" value="ECO:0007669"/>
    <property type="project" value="TreeGrafter"/>
</dbReference>
<dbReference type="Pfam" id="PF08668">
    <property type="entry name" value="HDOD"/>
    <property type="match status" value="1"/>
</dbReference>
<evidence type="ECO:0000259" key="6">
    <source>
        <dbReference type="PROSITE" id="PS51833"/>
    </source>
</evidence>
<dbReference type="InterPro" id="IPR001789">
    <property type="entry name" value="Sig_transdc_resp-reg_receiver"/>
</dbReference>
<name>A0A518D403_9BACT</name>
<protein>
    <recommendedName>
        <fullName evidence="1">diguanylate cyclase</fullName>
        <ecNumber evidence="1">2.7.7.65</ecNumber>
    </recommendedName>
</protein>
<dbReference type="SUPFAM" id="SSF55073">
    <property type="entry name" value="Nucleotide cyclase"/>
    <property type="match status" value="1"/>
</dbReference>
<dbReference type="Gene3D" id="3.40.50.2300">
    <property type="match status" value="1"/>
</dbReference>
<dbReference type="SUPFAM" id="SSF109604">
    <property type="entry name" value="HD-domain/PDEase-like"/>
    <property type="match status" value="1"/>
</dbReference>
<evidence type="ECO:0000313" key="8">
    <source>
        <dbReference type="Proteomes" id="UP000319342"/>
    </source>
</evidence>
<proteinExistence type="predicted"/>
<dbReference type="InterPro" id="IPR011006">
    <property type="entry name" value="CheY-like_superfamily"/>
</dbReference>
<dbReference type="SMART" id="SM00448">
    <property type="entry name" value="REC"/>
    <property type="match status" value="1"/>
</dbReference>
<gene>
    <name evidence="7" type="primary">pleD</name>
    <name evidence="7" type="ORF">Pla163_33340</name>
</gene>
<dbReference type="SUPFAM" id="SSF52172">
    <property type="entry name" value="CheY-like"/>
    <property type="match status" value="1"/>
</dbReference>
<dbReference type="Pfam" id="PF00990">
    <property type="entry name" value="GGDEF"/>
    <property type="match status" value="1"/>
</dbReference>
<dbReference type="PROSITE" id="PS50110">
    <property type="entry name" value="RESPONSE_REGULATORY"/>
    <property type="match status" value="1"/>
</dbReference>
<dbReference type="GO" id="GO:0043709">
    <property type="term" value="P:cell adhesion involved in single-species biofilm formation"/>
    <property type="evidence" value="ECO:0007669"/>
    <property type="project" value="TreeGrafter"/>
</dbReference>
<dbReference type="PANTHER" id="PTHR45138">
    <property type="entry name" value="REGULATORY COMPONENTS OF SENSORY TRANSDUCTION SYSTEM"/>
    <property type="match status" value="1"/>
</dbReference>
<evidence type="ECO:0000259" key="5">
    <source>
        <dbReference type="PROSITE" id="PS50887"/>
    </source>
</evidence>
<dbReference type="FunFam" id="3.30.70.270:FF:000001">
    <property type="entry name" value="Diguanylate cyclase domain protein"/>
    <property type="match status" value="1"/>
</dbReference>